<sequence>MLDMSVLHQESLYSATPPAALYVAAILDDPRTLAQHENYSTWDDRPRPLRAALLNWLGQVAESAAYGETTDEADGNAPGVSDAVRAVRGTLHTAVSAQLLAPDPTVREAALAAASALLQAPDLAGRIIGTTRHLLRLLTESTDRRERAATVLTIGSWGEDTTGWLADPDPAVRACAALAPGCTGNSQATQVIFQALLEPAAVDAWFREPTTADPWVEDPLPQIDGRLRHALLSAAVERANHFEELLPVAMASVPFCSNLTVADDWGPLLAAAFPTGYSRHADLTPAQHRYLSALADRDVCWRYTHLIASWLRDVGLPTDRIAIKALLGRAR</sequence>
<name>A0ABZ1H1X8_STRPH</name>
<reference evidence="1 2" key="1">
    <citation type="submission" date="2022-10" db="EMBL/GenBank/DDBJ databases">
        <title>The complete genomes of actinobacterial strains from the NBC collection.</title>
        <authorList>
            <person name="Joergensen T.S."/>
            <person name="Alvarez Arevalo M."/>
            <person name="Sterndorff E.B."/>
            <person name="Faurdal D."/>
            <person name="Vuksanovic O."/>
            <person name="Mourched A.-S."/>
            <person name="Charusanti P."/>
            <person name="Shaw S."/>
            <person name="Blin K."/>
            <person name="Weber T."/>
        </authorList>
    </citation>
    <scope>NUCLEOTIDE SEQUENCE [LARGE SCALE GENOMIC DNA]</scope>
    <source>
        <strain evidence="1 2">NBC 01752</strain>
    </source>
</reference>
<dbReference type="SUPFAM" id="SSF48371">
    <property type="entry name" value="ARM repeat"/>
    <property type="match status" value="1"/>
</dbReference>
<keyword evidence="2" id="KW-1185">Reference proteome</keyword>
<gene>
    <name evidence="1" type="ORF">OHB35_04645</name>
</gene>
<dbReference type="InterPro" id="IPR016024">
    <property type="entry name" value="ARM-type_fold"/>
</dbReference>
<organism evidence="1 2">
    <name type="scientific">Streptomyces phaeochromogenes</name>
    <dbReference type="NCBI Taxonomy" id="1923"/>
    <lineage>
        <taxon>Bacteria</taxon>
        <taxon>Bacillati</taxon>
        <taxon>Actinomycetota</taxon>
        <taxon>Actinomycetes</taxon>
        <taxon>Kitasatosporales</taxon>
        <taxon>Streptomycetaceae</taxon>
        <taxon>Streptomyces</taxon>
        <taxon>Streptomyces phaeochromogenes group</taxon>
    </lineage>
</organism>
<dbReference type="Proteomes" id="UP001340816">
    <property type="component" value="Chromosome"/>
</dbReference>
<evidence type="ECO:0000313" key="2">
    <source>
        <dbReference type="Proteomes" id="UP001340816"/>
    </source>
</evidence>
<proteinExistence type="predicted"/>
<accession>A0ABZ1H1X8</accession>
<evidence type="ECO:0000313" key="1">
    <source>
        <dbReference type="EMBL" id="WSD12567.1"/>
    </source>
</evidence>
<protein>
    <submittedName>
        <fullName evidence="1">HEAT repeat domain-containing protein</fullName>
    </submittedName>
</protein>
<dbReference type="RefSeq" id="WP_326757930.1">
    <property type="nucleotide sequence ID" value="NZ_CP109135.1"/>
</dbReference>
<dbReference type="InterPro" id="IPR011989">
    <property type="entry name" value="ARM-like"/>
</dbReference>
<dbReference type="EMBL" id="CP109135">
    <property type="protein sequence ID" value="WSD12567.1"/>
    <property type="molecule type" value="Genomic_DNA"/>
</dbReference>
<dbReference type="Gene3D" id="1.25.10.10">
    <property type="entry name" value="Leucine-rich Repeat Variant"/>
    <property type="match status" value="1"/>
</dbReference>